<name>A0AAV4WFJ8_9ARAC</name>
<dbReference type="AlphaFoldDB" id="A0AAV4WFJ8"/>
<comment type="caution">
    <text evidence="1">The sequence shown here is derived from an EMBL/GenBank/DDBJ whole genome shotgun (WGS) entry which is preliminary data.</text>
</comment>
<keyword evidence="2" id="KW-1185">Reference proteome</keyword>
<sequence length="93" mass="10835">MGPNRSARRNRSLVKQYRRTAKFTIPVNGNENNLLSQSRGGIRNRDYFRLFWVSCSNDLMVRKSEKLGIKFAQKHSELSEGIISLESSLEWIF</sequence>
<organism evidence="1 2">
    <name type="scientific">Caerostris darwini</name>
    <dbReference type="NCBI Taxonomy" id="1538125"/>
    <lineage>
        <taxon>Eukaryota</taxon>
        <taxon>Metazoa</taxon>
        <taxon>Ecdysozoa</taxon>
        <taxon>Arthropoda</taxon>
        <taxon>Chelicerata</taxon>
        <taxon>Arachnida</taxon>
        <taxon>Araneae</taxon>
        <taxon>Araneomorphae</taxon>
        <taxon>Entelegynae</taxon>
        <taxon>Araneoidea</taxon>
        <taxon>Araneidae</taxon>
        <taxon>Caerostris</taxon>
    </lineage>
</organism>
<reference evidence="1 2" key="1">
    <citation type="submission" date="2021-06" db="EMBL/GenBank/DDBJ databases">
        <title>Caerostris darwini draft genome.</title>
        <authorList>
            <person name="Kono N."/>
            <person name="Arakawa K."/>
        </authorList>
    </citation>
    <scope>NUCLEOTIDE SEQUENCE [LARGE SCALE GENOMIC DNA]</scope>
</reference>
<dbReference type="Proteomes" id="UP001054837">
    <property type="component" value="Unassembled WGS sequence"/>
</dbReference>
<evidence type="ECO:0000313" key="2">
    <source>
        <dbReference type="Proteomes" id="UP001054837"/>
    </source>
</evidence>
<protein>
    <recommendedName>
        <fullName evidence="3">Ribosomal protein L20</fullName>
    </recommendedName>
</protein>
<accession>A0AAV4WFJ8</accession>
<evidence type="ECO:0008006" key="3">
    <source>
        <dbReference type="Google" id="ProtNLM"/>
    </source>
</evidence>
<evidence type="ECO:0000313" key="1">
    <source>
        <dbReference type="EMBL" id="GIY80624.1"/>
    </source>
</evidence>
<gene>
    <name evidence="1" type="ORF">CDAR_53961</name>
</gene>
<proteinExistence type="predicted"/>
<dbReference type="EMBL" id="BPLQ01014531">
    <property type="protein sequence ID" value="GIY80624.1"/>
    <property type="molecule type" value="Genomic_DNA"/>
</dbReference>